<dbReference type="PRINTS" id="PR00069">
    <property type="entry name" value="ALDKETRDTASE"/>
</dbReference>
<dbReference type="PROSITE" id="PS00798">
    <property type="entry name" value="ALDOKETO_REDUCTASE_1"/>
    <property type="match status" value="1"/>
</dbReference>
<dbReference type="RefSeq" id="WP_108403616.1">
    <property type="nucleotide sequence ID" value="NZ_CP026948.1"/>
</dbReference>
<gene>
    <name evidence="4" type="ORF">C3E79_03270</name>
</gene>
<comment type="similarity">
    <text evidence="1">Belongs to the aldo/keto reductase family.</text>
</comment>
<dbReference type="OrthoDB" id="9804790at2"/>
<dbReference type="Gene3D" id="3.20.20.100">
    <property type="entry name" value="NADP-dependent oxidoreductase domain"/>
    <property type="match status" value="1"/>
</dbReference>
<dbReference type="EMBL" id="CP026948">
    <property type="protein sequence ID" value="AWB83626.1"/>
    <property type="molecule type" value="Genomic_DNA"/>
</dbReference>
<keyword evidence="3" id="KW-0560">Oxidoreductase</keyword>
<reference evidence="5" key="1">
    <citation type="submission" date="2018-01" db="EMBL/GenBank/DDBJ databases">
        <authorList>
            <person name="Li J."/>
        </authorList>
    </citation>
    <scope>NUCLEOTIDE SEQUENCE [LARGE SCALE GENOMIC DNA]</scope>
    <source>
        <strain evidence="5">2184</strain>
    </source>
</reference>
<evidence type="ECO:0000256" key="3">
    <source>
        <dbReference type="ARBA" id="ARBA00023002"/>
    </source>
</evidence>
<keyword evidence="5" id="KW-1185">Reference proteome</keyword>
<dbReference type="PANTHER" id="PTHR11732">
    <property type="entry name" value="ALDO/KETO REDUCTASE"/>
    <property type="match status" value="1"/>
</dbReference>
<dbReference type="InterPro" id="IPR023210">
    <property type="entry name" value="NADP_OxRdtase_dom"/>
</dbReference>
<dbReference type="SUPFAM" id="SSF51430">
    <property type="entry name" value="NAD(P)-linked oxidoreductase"/>
    <property type="match status" value="1"/>
</dbReference>
<dbReference type="InterPro" id="IPR018170">
    <property type="entry name" value="Aldo/ket_reductase_CS"/>
</dbReference>
<proteinExistence type="inferred from homology"/>
<dbReference type="InterPro" id="IPR036812">
    <property type="entry name" value="NAD(P)_OxRdtase_dom_sf"/>
</dbReference>
<evidence type="ECO:0000313" key="5">
    <source>
        <dbReference type="Proteomes" id="UP000244754"/>
    </source>
</evidence>
<evidence type="ECO:0000256" key="2">
    <source>
        <dbReference type="ARBA" id="ARBA00022857"/>
    </source>
</evidence>
<dbReference type="GO" id="GO:0016616">
    <property type="term" value="F:oxidoreductase activity, acting on the CH-OH group of donors, NAD or NADP as acceptor"/>
    <property type="evidence" value="ECO:0007669"/>
    <property type="project" value="UniProtKB-ARBA"/>
</dbReference>
<dbReference type="KEGG" id="clia:C3E79_03270"/>
<dbReference type="PIRSF" id="PIRSF000097">
    <property type="entry name" value="AKR"/>
    <property type="match status" value="1"/>
</dbReference>
<dbReference type="Pfam" id="PF00248">
    <property type="entry name" value="Aldo_ket_red"/>
    <property type="match status" value="1"/>
</dbReference>
<dbReference type="FunFam" id="3.20.20.100:FF:000002">
    <property type="entry name" value="2,5-diketo-D-gluconic acid reductase A"/>
    <property type="match status" value="1"/>
</dbReference>
<evidence type="ECO:0000313" key="4">
    <source>
        <dbReference type="EMBL" id="AWB83626.1"/>
    </source>
</evidence>
<evidence type="ECO:0000256" key="1">
    <source>
        <dbReference type="ARBA" id="ARBA00007905"/>
    </source>
</evidence>
<protein>
    <submittedName>
        <fullName evidence="4">Aldo/keto reductase</fullName>
    </submittedName>
</protein>
<organism evidence="4 5">
    <name type="scientific">Corynebacterium liangguodongii</name>
    <dbReference type="NCBI Taxonomy" id="2079535"/>
    <lineage>
        <taxon>Bacteria</taxon>
        <taxon>Bacillati</taxon>
        <taxon>Actinomycetota</taxon>
        <taxon>Actinomycetes</taxon>
        <taxon>Mycobacteriales</taxon>
        <taxon>Corynebacteriaceae</taxon>
        <taxon>Corynebacterium</taxon>
    </lineage>
</organism>
<sequence length="279" mass="30256">MAIPVMPLNNGSELPLIGLGTYKLDNDQTGAIVREAIELGYRHIDTAKIYGNEEAVGKAVNGAIAAGDVAREDLFITTKLWNDDQDRPERAFEESLGRLGLDYLDLYLVHWPWPQRGLYASAYEEIVGLRETGKLKAVGVSNFYPEVLDEIIAGTGVTPVLNQVELHAGFTQDELRGYHKDKGIVTEAWSPLARGANFSEAALVEVADKHGATPAQVALAYLVGLGCSVIPKTANPRRLAENLAALDIKLDAEDVAALDRMPGERQSADPLSFPGEYEG</sequence>
<dbReference type="InterPro" id="IPR020471">
    <property type="entry name" value="AKR"/>
</dbReference>
<dbReference type="AlphaFoldDB" id="A0A2S0WCY8"/>
<name>A0A2S0WCY8_9CORY</name>
<dbReference type="Proteomes" id="UP000244754">
    <property type="component" value="Chromosome"/>
</dbReference>
<dbReference type="PROSITE" id="PS00063">
    <property type="entry name" value="ALDOKETO_REDUCTASE_3"/>
    <property type="match status" value="1"/>
</dbReference>
<keyword evidence="2" id="KW-0521">NADP</keyword>
<accession>A0A2S0WCY8</accession>